<dbReference type="PANTHER" id="PTHR34322">
    <property type="entry name" value="TRANSPOSASE, Y1_TNP DOMAIN-CONTAINING"/>
    <property type="match status" value="1"/>
</dbReference>
<dbReference type="GO" id="GO:0004803">
    <property type="term" value="F:transposase activity"/>
    <property type="evidence" value="ECO:0007669"/>
    <property type="project" value="InterPro"/>
</dbReference>
<dbReference type="RefSeq" id="WP_089284176.1">
    <property type="nucleotide sequence ID" value="NZ_FZOJ01000021.1"/>
</dbReference>
<dbReference type="SUPFAM" id="SSF143422">
    <property type="entry name" value="Transposase IS200-like"/>
    <property type="match status" value="1"/>
</dbReference>
<name>A0A239HER5_9FIRM</name>
<dbReference type="InterPro" id="IPR036515">
    <property type="entry name" value="Transposase_17_sf"/>
</dbReference>
<evidence type="ECO:0000313" key="3">
    <source>
        <dbReference type="Proteomes" id="UP000198304"/>
    </source>
</evidence>
<sequence length="252" mass="30060">MPRKAREKSESGNYHIILRGINKQIIFEDEEDNTKFLQTLNEYKDKSGYKIYGYCLMGNHAHILLQEVEEGIETIMRRIGSSYVYWYNWKYKRCGHLFQDRYKSEPIENESYFLTVLRYIHQNPVKAGITKNIESYKWSSYNKFIDKEGIADIDFVLKIFDSNREKAIEKFKTYHKEINDEKCLDIEEKRRSTDDEAIEVIKRICNLKSCLEIQKIDQHTRDKYLKRLKEEGLSTRQITRLTGISRGIVLKS</sequence>
<dbReference type="AlphaFoldDB" id="A0A239HER5"/>
<reference evidence="2 3" key="1">
    <citation type="submission" date="2017-06" db="EMBL/GenBank/DDBJ databases">
        <authorList>
            <person name="Kim H.J."/>
            <person name="Triplett B.A."/>
        </authorList>
    </citation>
    <scope>NUCLEOTIDE SEQUENCE [LARGE SCALE GENOMIC DNA]</scope>
    <source>
        <strain evidence="2 3">SCA</strain>
    </source>
</reference>
<feature type="domain" description="Transposase IS200-like" evidence="1">
    <location>
        <begin position="9"/>
        <end position="123"/>
    </location>
</feature>
<dbReference type="InterPro" id="IPR002686">
    <property type="entry name" value="Transposase_17"/>
</dbReference>
<protein>
    <submittedName>
        <fullName evidence="2">REP element-mobilizing transposase RayT</fullName>
    </submittedName>
</protein>
<dbReference type="GO" id="GO:0006313">
    <property type="term" value="P:DNA transposition"/>
    <property type="evidence" value="ECO:0007669"/>
    <property type="project" value="InterPro"/>
</dbReference>
<dbReference type="Proteomes" id="UP000198304">
    <property type="component" value="Unassembled WGS sequence"/>
</dbReference>
<organism evidence="2 3">
    <name type="scientific">Anaerovirgula multivorans</name>
    <dbReference type="NCBI Taxonomy" id="312168"/>
    <lineage>
        <taxon>Bacteria</taxon>
        <taxon>Bacillati</taxon>
        <taxon>Bacillota</taxon>
        <taxon>Clostridia</taxon>
        <taxon>Peptostreptococcales</taxon>
        <taxon>Natronincolaceae</taxon>
        <taxon>Anaerovirgula</taxon>
    </lineage>
</organism>
<dbReference type="SMART" id="SM01321">
    <property type="entry name" value="Y1_Tnp"/>
    <property type="match status" value="1"/>
</dbReference>
<evidence type="ECO:0000259" key="1">
    <source>
        <dbReference type="SMART" id="SM01321"/>
    </source>
</evidence>
<dbReference type="Pfam" id="PF01797">
    <property type="entry name" value="Y1_Tnp"/>
    <property type="match status" value="1"/>
</dbReference>
<accession>A0A239HER5</accession>
<proteinExistence type="predicted"/>
<dbReference type="OrthoDB" id="9788881at2"/>
<keyword evidence="3" id="KW-1185">Reference proteome</keyword>
<dbReference type="EMBL" id="FZOJ01000021">
    <property type="protein sequence ID" value="SNS79635.1"/>
    <property type="molecule type" value="Genomic_DNA"/>
</dbReference>
<evidence type="ECO:0000313" key="2">
    <source>
        <dbReference type="EMBL" id="SNS79635.1"/>
    </source>
</evidence>
<gene>
    <name evidence="2" type="ORF">SAMN05446037_102153</name>
</gene>
<dbReference type="PANTHER" id="PTHR34322:SF2">
    <property type="entry name" value="TRANSPOSASE IS200-LIKE DOMAIN-CONTAINING PROTEIN"/>
    <property type="match status" value="1"/>
</dbReference>
<dbReference type="Gene3D" id="3.30.70.1290">
    <property type="entry name" value="Transposase IS200-like"/>
    <property type="match status" value="1"/>
</dbReference>
<dbReference type="GO" id="GO:0003677">
    <property type="term" value="F:DNA binding"/>
    <property type="evidence" value="ECO:0007669"/>
    <property type="project" value="InterPro"/>
</dbReference>